<dbReference type="PANTHER" id="PTHR19433">
    <property type="entry name" value="T-CELL RECEPTOR ALPHA CHAIN V REGION-RELATED"/>
    <property type="match status" value="1"/>
</dbReference>
<evidence type="ECO:0000256" key="7">
    <source>
        <dbReference type="ARBA" id="ARBA00023180"/>
    </source>
</evidence>
<keyword evidence="6" id="KW-1015">Disulfide bond</keyword>
<dbReference type="SUPFAM" id="SSF48726">
    <property type="entry name" value="Immunoglobulin"/>
    <property type="match status" value="2"/>
</dbReference>
<dbReference type="InterPro" id="IPR036179">
    <property type="entry name" value="Ig-like_dom_sf"/>
</dbReference>
<dbReference type="InterPro" id="IPR003598">
    <property type="entry name" value="Ig_sub2"/>
</dbReference>
<feature type="domain" description="Ig-like" evidence="10">
    <location>
        <begin position="23"/>
        <end position="101"/>
    </location>
</feature>
<accession>A0A3Q2PUH6</accession>
<keyword evidence="3 9" id="KW-0732">Signal</keyword>
<evidence type="ECO:0000256" key="8">
    <source>
        <dbReference type="SAM" id="Phobius"/>
    </source>
</evidence>
<proteinExistence type="predicted"/>
<dbReference type="SMART" id="SM00409">
    <property type="entry name" value="IG"/>
    <property type="match status" value="2"/>
</dbReference>
<reference evidence="11" key="2">
    <citation type="submission" date="2025-09" db="UniProtKB">
        <authorList>
            <consortium name="Ensembl"/>
        </authorList>
    </citation>
    <scope>IDENTIFICATION</scope>
</reference>
<feature type="domain" description="Ig-like" evidence="10">
    <location>
        <begin position="140"/>
        <end position="241"/>
    </location>
</feature>
<keyword evidence="5 8" id="KW-0472">Membrane</keyword>
<keyword evidence="12" id="KW-1185">Reference proteome</keyword>
<dbReference type="SMART" id="SM00406">
    <property type="entry name" value="IGv"/>
    <property type="match status" value="2"/>
</dbReference>
<evidence type="ECO:0000256" key="4">
    <source>
        <dbReference type="ARBA" id="ARBA00022859"/>
    </source>
</evidence>
<dbReference type="InterPro" id="IPR052051">
    <property type="entry name" value="TCR_complex_component"/>
</dbReference>
<evidence type="ECO:0000313" key="11">
    <source>
        <dbReference type="Ensembl" id="ENSFHEP00000017306.1"/>
    </source>
</evidence>
<dbReference type="PROSITE" id="PS50835">
    <property type="entry name" value="IG_LIKE"/>
    <property type="match status" value="2"/>
</dbReference>
<reference evidence="11" key="1">
    <citation type="submission" date="2025-08" db="UniProtKB">
        <authorList>
            <consortium name="Ensembl"/>
        </authorList>
    </citation>
    <scope>IDENTIFICATION</scope>
</reference>
<dbReference type="GO" id="GO:0002376">
    <property type="term" value="P:immune system process"/>
    <property type="evidence" value="ECO:0007669"/>
    <property type="project" value="UniProtKB-KW"/>
</dbReference>
<evidence type="ECO:0000256" key="9">
    <source>
        <dbReference type="SAM" id="SignalP"/>
    </source>
</evidence>
<dbReference type="GeneTree" id="ENSGT01030000234530"/>
<comment type="subcellular location">
    <subcellularLocation>
        <location evidence="1">Cell membrane</location>
    </subcellularLocation>
</comment>
<dbReference type="Gene3D" id="2.60.40.10">
    <property type="entry name" value="Immunoglobulins"/>
    <property type="match status" value="2"/>
</dbReference>
<dbReference type="STRING" id="8078.ENSFHEP00000017306"/>
<feature type="transmembrane region" description="Helical" evidence="8">
    <location>
        <begin position="240"/>
        <end position="264"/>
    </location>
</feature>
<dbReference type="PANTHER" id="PTHR19433:SF127">
    <property type="entry name" value="NITR9"/>
    <property type="match status" value="1"/>
</dbReference>
<protein>
    <recommendedName>
        <fullName evidence="10">Ig-like domain-containing protein</fullName>
    </recommendedName>
</protein>
<dbReference type="GO" id="GO:0009617">
    <property type="term" value="P:response to bacterium"/>
    <property type="evidence" value="ECO:0007669"/>
    <property type="project" value="TreeGrafter"/>
</dbReference>
<keyword evidence="7" id="KW-0325">Glycoprotein</keyword>
<evidence type="ECO:0000256" key="2">
    <source>
        <dbReference type="ARBA" id="ARBA00022475"/>
    </source>
</evidence>
<organism evidence="11 12">
    <name type="scientific">Fundulus heteroclitus</name>
    <name type="common">Killifish</name>
    <name type="synonym">Mummichog</name>
    <dbReference type="NCBI Taxonomy" id="8078"/>
    <lineage>
        <taxon>Eukaryota</taxon>
        <taxon>Metazoa</taxon>
        <taxon>Chordata</taxon>
        <taxon>Craniata</taxon>
        <taxon>Vertebrata</taxon>
        <taxon>Euteleostomi</taxon>
        <taxon>Actinopterygii</taxon>
        <taxon>Neopterygii</taxon>
        <taxon>Teleostei</taxon>
        <taxon>Neoteleostei</taxon>
        <taxon>Acanthomorphata</taxon>
        <taxon>Ovalentaria</taxon>
        <taxon>Atherinomorphae</taxon>
        <taxon>Cyprinodontiformes</taxon>
        <taxon>Fundulidae</taxon>
        <taxon>Fundulus</taxon>
    </lineage>
</organism>
<keyword evidence="8" id="KW-0812">Transmembrane</keyword>
<dbReference type="Proteomes" id="UP000265000">
    <property type="component" value="Unplaced"/>
</dbReference>
<evidence type="ECO:0000256" key="1">
    <source>
        <dbReference type="ARBA" id="ARBA00004236"/>
    </source>
</evidence>
<evidence type="ECO:0000256" key="3">
    <source>
        <dbReference type="ARBA" id="ARBA00022729"/>
    </source>
</evidence>
<dbReference type="InterPro" id="IPR013783">
    <property type="entry name" value="Ig-like_fold"/>
</dbReference>
<dbReference type="InterPro" id="IPR003599">
    <property type="entry name" value="Ig_sub"/>
</dbReference>
<evidence type="ECO:0000256" key="6">
    <source>
        <dbReference type="ARBA" id="ARBA00023157"/>
    </source>
</evidence>
<dbReference type="AlphaFoldDB" id="A0A3Q2PUH6"/>
<dbReference type="SMART" id="SM00408">
    <property type="entry name" value="IGc2"/>
    <property type="match status" value="1"/>
</dbReference>
<dbReference type="InterPro" id="IPR007110">
    <property type="entry name" value="Ig-like_dom"/>
</dbReference>
<evidence type="ECO:0000256" key="5">
    <source>
        <dbReference type="ARBA" id="ARBA00023136"/>
    </source>
</evidence>
<keyword evidence="4" id="KW-0391">Immunity</keyword>
<feature type="chain" id="PRO_5018700578" description="Ig-like domain-containing protein" evidence="9">
    <location>
        <begin position="24"/>
        <end position="293"/>
    </location>
</feature>
<dbReference type="InterPro" id="IPR013106">
    <property type="entry name" value="Ig_V-set"/>
</dbReference>
<name>A0A3Q2PUH6_FUNHE</name>
<feature type="signal peptide" evidence="9">
    <location>
        <begin position="1"/>
        <end position="23"/>
    </location>
</feature>
<dbReference type="Ensembl" id="ENSFHET00000025953.1">
    <property type="protein sequence ID" value="ENSFHEP00000017306.1"/>
    <property type="gene ID" value="ENSFHEG00000019066.1"/>
</dbReference>
<dbReference type="CDD" id="cd00099">
    <property type="entry name" value="IgV"/>
    <property type="match status" value="1"/>
</dbReference>
<evidence type="ECO:0000259" key="10">
    <source>
        <dbReference type="PROSITE" id="PS50835"/>
    </source>
</evidence>
<sequence>MIRGLTAFSFLSTLGEFTSSGLGQTVTLNCNASGFENGLFFWHKMNYGYMVQTVATGSFGKVQLEKHFESSTFKVNNTGNMHYLTISNVSKEDEATYLCQAGSAYKIVFINVTNLSVIDSHKKSYYVKQTSAVSHSAYPGDLVSLKCSLLTDSDQKSCSGEPDVFWIRSGSDKSYPDSIYIDGERSSYCEKRADIQQKCVYNFSKNVNASDAGTYYCAVATCGEILFGIGKSSLSPLDTITIICLLSTVLAISLAVILVLICLINKNKCEHCRGNIRYSSPTYVIKKSVVSLF</sequence>
<evidence type="ECO:0000313" key="12">
    <source>
        <dbReference type="Proteomes" id="UP000265000"/>
    </source>
</evidence>
<keyword evidence="8" id="KW-1133">Transmembrane helix</keyword>
<dbReference type="GO" id="GO:0005886">
    <property type="term" value="C:plasma membrane"/>
    <property type="evidence" value="ECO:0007669"/>
    <property type="project" value="UniProtKB-SubCell"/>
</dbReference>
<keyword evidence="2" id="KW-1003">Cell membrane</keyword>
<dbReference type="Pfam" id="PF07686">
    <property type="entry name" value="V-set"/>
    <property type="match status" value="1"/>
</dbReference>